<evidence type="ECO:0000313" key="3">
    <source>
        <dbReference type="Proteomes" id="UP000824120"/>
    </source>
</evidence>
<dbReference type="Proteomes" id="UP000824120">
    <property type="component" value="Chromosome 12"/>
</dbReference>
<keyword evidence="1" id="KW-0732">Signal</keyword>
<sequence length="119" mass="13302">MRIFLLFSILVPEAHNQMTPDAGKQHIIYFNVELHNIDTVEPDNDPPHVYICPIYHINVSYFVSCPSCGLLTNTNVYAANVFIKLKKPMPQSVIPNDACIISLNVNPDSTKGHKVRGIA</sequence>
<accession>A0A9J5W666</accession>
<comment type="caution">
    <text evidence="2">The sequence shown here is derived from an EMBL/GenBank/DDBJ whole genome shotgun (WGS) entry which is preliminary data.</text>
</comment>
<dbReference type="OrthoDB" id="533763at2759"/>
<gene>
    <name evidence="2" type="ORF">H5410_060859</name>
</gene>
<keyword evidence="3" id="KW-1185">Reference proteome</keyword>
<organism evidence="2 3">
    <name type="scientific">Solanum commersonii</name>
    <name type="common">Commerson's wild potato</name>
    <name type="synonym">Commerson's nightshade</name>
    <dbReference type="NCBI Taxonomy" id="4109"/>
    <lineage>
        <taxon>Eukaryota</taxon>
        <taxon>Viridiplantae</taxon>
        <taxon>Streptophyta</taxon>
        <taxon>Embryophyta</taxon>
        <taxon>Tracheophyta</taxon>
        <taxon>Spermatophyta</taxon>
        <taxon>Magnoliopsida</taxon>
        <taxon>eudicotyledons</taxon>
        <taxon>Gunneridae</taxon>
        <taxon>Pentapetalae</taxon>
        <taxon>asterids</taxon>
        <taxon>lamiids</taxon>
        <taxon>Solanales</taxon>
        <taxon>Solanaceae</taxon>
        <taxon>Solanoideae</taxon>
        <taxon>Solaneae</taxon>
        <taxon>Solanum</taxon>
    </lineage>
</organism>
<dbReference type="EMBL" id="JACXVP010000012">
    <property type="protein sequence ID" value="KAG5571093.1"/>
    <property type="molecule type" value="Genomic_DNA"/>
</dbReference>
<feature type="signal peptide" evidence="1">
    <location>
        <begin position="1"/>
        <end position="16"/>
    </location>
</feature>
<protein>
    <submittedName>
        <fullName evidence="2">Uncharacterized protein</fullName>
    </submittedName>
</protein>
<evidence type="ECO:0000313" key="2">
    <source>
        <dbReference type="EMBL" id="KAG5571093.1"/>
    </source>
</evidence>
<reference evidence="2 3" key="1">
    <citation type="submission" date="2020-09" db="EMBL/GenBank/DDBJ databases">
        <title>De no assembly of potato wild relative species, Solanum commersonii.</title>
        <authorList>
            <person name="Cho K."/>
        </authorList>
    </citation>
    <scope>NUCLEOTIDE SEQUENCE [LARGE SCALE GENOMIC DNA]</scope>
    <source>
        <strain evidence="2">LZ3.2</strain>
        <tissue evidence="2">Leaf</tissue>
    </source>
</reference>
<evidence type="ECO:0000256" key="1">
    <source>
        <dbReference type="SAM" id="SignalP"/>
    </source>
</evidence>
<feature type="chain" id="PRO_5039930109" evidence="1">
    <location>
        <begin position="17"/>
        <end position="119"/>
    </location>
</feature>
<dbReference type="AlphaFoldDB" id="A0A9J5W666"/>
<proteinExistence type="predicted"/>
<name>A0A9J5W666_SOLCO</name>